<dbReference type="EMBL" id="FQVF01000019">
    <property type="protein sequence ID" value="SHG28100.1"/>
    <property type="molecule type" value="Genomic_DNA"/>
</dbReference>
<organism evidence="7 8">
    <name type="scientific">Marinomonas polaris DSM 16579</name>
    <dbReference type="NCBI Taxonomy" id="1122206"/>
    <lineage>
        <taxon>Bacteria</taxon>
        <taxon>Pseudomonadati</taxon>
        <taxon>Pseudomonadota</taxon>
        <taxon>Gammaproteobacteria</taxon>
        <taxon>Oceanospirillales</taxon>
        <taxon>Oceanospirillaceae</taxon>
        <taxon>Marinomonas</taxon>
    </lineage>
</organism>
<evidence type="ECO:0000256" key="1">
    <source>
        <dbReference type="ARBA" id="ARBA00004141"/>
    </source>
</evidence>
<feature type="transmembrane region" description="Helical" evidence="5">
    <location>
        <begin position="12"/>
        <end position="29"/>
    </location>
</feature>
<evidence type="ECO:0000256" key="3">
    <source>
        <dbReference type="ARBA" id="ARBA00022989"/>
    </source>
</evidence>
<dbReference type="RefSeq" id="WP_084122531.1">
    <property type="nucleotide sequence ID" value="NZ_FQVF01000019.1"/>
</dbReference>
<accession>A0A1M5IJL0</accession>
<evidence type="ECO:0000256" key="5">
    <source>
        <dbReference type="SAM" id="Phobius"/>
    </source>
</evidence>
<evidence type="ECO:0000259" key="6">
    <source>
        <dbReference type="Pfam" id="PF00892"/>
    </source>
</evidence>
<dbReference type="OrthoDB" id="554876at2"/>
<keyword evidence="3 5" id="KW-1133">Transmembrane helix</keyword>
<feature type="transmembrane region" description="Helical" evidence="5">
    <location>
        <begin position="35"/>
        <end position="54"/>
    </location>
</feature>
<dbReference type="PANTHER" id="PTHR22911">
    <property type="entry name" value="ACYL-MALONYL CONDENSING ENZYME-RELATED"/>
    <property type="match status" value="1"/>
</dbReference>
<reference evidence="8" key="1">
    <citation type="submission" date="2016-11" db="EMBL/GenBank/DDBJ databases">
        <authorList>
            <person name="Varghese N."/>
            <person name="Submissions S."/>
        </authorList>
    </citation>
    <scope>NUCLEOTIDE SEQUENCE [LARGE SCALE GENOMIC DNA]</scope>
    <source>
        <strain evidence="8">DSM 16579</strain>
    </source>
</reference>
<evidence type="ECO:0000256" key="4">
    <source>
        <dbReference type="ARBA" id="ARBA00023136"/>
    </source>
</evidence>
<keyword evidence="8" id="KW-1185">Reference proteome</keyword>
<dbReference type="STRING" id="1122206.SAMN02745753_03615"/>
<feature type="domain" description="EamA" evidence="6">
    <location>
        <begin position="149"/>
        <end position="281"/>
    </location>
</feature>
<keyword evidence="4 5" id="KW-0472">Membrane</keyword>
<feature type="transmembrane region" description="Helical" evidence="5">
    <location>
        <begin position="180"/>
        <end position="197"/>
    </location>
</feature>
<dbReference type="SUPFAM" id="SSF103481">
    <property type="entry name" value="Multidrug resistance efflux transporter EmrE"/>
    <property type="match status" value="2"/>
</dbReference>
<keyword evidence="2 5" id="KW-0812">Transmembrane</keyword>
<gene>
    <name evidence="7" type="ORF">SAMN02745753_03615</name>
</gene>
<feature type="domain" description="EamA" evidence="6">
    <location>
        <begin position="10"/>
        <end position="140"/>
    </location>
</feature>
<protein>
    <submittedName>
        <fullName evidence="7">Permease of the drug/metabolite transporter (DMT) superfamily</fullName>
    </submittedName>
</protein>
<sequence length="288" mass="32250">MLDDNELLKKGIVMTIAYAFVMSLTALAAKQAQTMIAVSTLVFWQSLFCALILLPQMRGRWQKRSLSVWKIHFLRSFGGFIGFLFYYWSLNHIPLVEASLLRTCAPLCVPFVVLILHKIRIPKARWLPLIIGFIGVAFVIQPTPDHLNPWHIVGFISAIGLALSMVTTRMLSQQVSGQETLFVYFLVSTILSLPLMLVQGDSLVLPIAVWPLVAAVTITLYVGMYLYNLAYTYAPASVVSPVSYVGVVFSGFWGWVVWGHVPDIYAILGMLFIFSSILISTRMARNRG</sequence>
<feature type="transmembrane region" description="Helical" evidence="5">
    <location>
        <begin position="100"/>
        <end position="119"/>
    </location>
</feature>
<comment type="subcellular location">
    <subcellularLocation>
        <location evidence="1">Membrane</location>
        <topology evidence="1">Multi-pass membrane protein</topology>
    </subcellularLocation>
</comment>
<dbReference type="GO" id="GO:0016020">
    <property type="term" value="C:membrane"/>
    <property type="evidence" value="ECO:0007669"/>
    <property type="project" value="UniProtKB-SubCell"/>
</dbReference>
<evidence type="ECO:0000313" key="7">
    <source>
        <dbReference type="EMBL" id="SHG28100.1"/>
    </source>
</evidence>
<proteinExistence type="predicted"/>
<dbReference type="Pfam" id="PF00892">
    <property type="entry name" value="EamA"/>
    <property type="match status" value="2"/>
</dbReference>
<name>A0A1M5IJL0_9GAMM</name>
<feature type="transmembrane region" description="Helical" evidence="5">
    <location>
        <begin position="264"/>
        <end position="284"/>
    </location>
</feature>
<dbReference type="InterPro" id="IPR037185">
    <property type="entry name" value="EmrE-like"/>
</dbReference>
<feature type="transmembrane region" description="Helical" evidence="5">
    <location>
        <begin position="203"/>
        <end position="226"/>
    </location>
</feature>
<feature type="transmembrane region" description="Helical" evidence="5">
    <location>
        <begin position="66"/>
        <end position="88"/>
    </location>
</feature>
<evidence type="ECO:0000313" key="8">
    <source>
        <dbReference type="Proteomes" id="UP000184517"/>
    </source>
</evidence>
<dbReference type="Proteomes" id="UP000184517">
    <property type="component" value="Unassembled WGS sequence"/>
</dbReference>
<feature type="transmembrane region" description="Helical" evidence="5">
    <location>
        <begin position="238"/>
        <end position="258"/>
    </location>
</feature>
<evidence type="ECO:0000256" key="2">
    <source>
        <dbReference type="ARBA" id="ARBA00022692"/>
    </source>
</evidence>
<dbReference type="AlphaFoldDB" id="A0A1M5IJL0"/>
<feature type="transmembrane region" description="Helical" evidence="5">
    <location>
        <begin position="126"/>
        <end position="144"/>
    </location>
</feature>
<dbReference type="PANTHER" id="PTHR22911:SF6">
    <property type="entry name" value="SOLUTE CARRIER FAMILY 35 MEMBER G1"/>
    <property type="match status" value="1"/>
</dbReference>
<feature type="transmembrane region" description="Helical" evidence="5">
    <location>
        <begin position="150"/>
        <end position="168"/>
    </location>
</feature>
<dbReference type="InterPro" id="IPR000620">
    <property type="entry name" value="EamA_dom"/>
</dbReference>